<feature type="region of interest" description="Disordered" evidence="1">
    <location>
        <begin position="1"/>
        <end position="23"/>
    </location>
</feature>
<reference evidence="3" key="1">
    <citation type="journal article" date="2019" name="Microbiol. Resour. Announc.">
        <title>Draft Genomic Sequences of Streptomyces misionensis and Streptomyces albidoflavus, bacteria applied for phytopathogen biocontrol.</title>
        <authorList>
            <person name="Pylro V."/>
            <person name="Dias A."/>
            <person name="Andreote F."/>
            <person name="Varani A."/>
            <person name="Andreote C."/>
            <person name="Bernardo E."/>
            <person name="Martins T."/>
        </authorList>
    </citation>
    <scope>NUCLEOTIDE SEQUENCE [LARGE SCALE GENOMIC DNA]</scope>
    <source>
        <strain evidence="3">66</strain>
    </source>
</reference>
<keyword evidence="4" id="KW-1185">Reference proteome</keyword>
<evidence type="ECO:0000259" key="2">
    <source>
        <dbReference type="Pfam" id="PF12680"/>
    </source>
</evidence>
<dbReference type="Proteomes" id="UP000320481">
    <property type="component" value="Unassembled WGS sequence"/>
</dbReference>
<protein>
    <submittedName>
        <fullName evidence="3">Nuclear transport factor 2 family protein</fullName>
    </submittedName>
</protein>
<evidence type="ECO:0000313" key="4">
    <source>
        <dbReference type="Proteomes" id="UP000320481"/>
    </source>
</evidence>
<dbReference type="SUPFAM" id="SSF54427">
    <property type="entry name" value="NTF2-like"/>
    <property type="match status" value="1"/>
</dbReference>
<comment type="caution">
    <text evidence="3">The sequence shown here is derived from an EMBL/GenBank/DDBJ whole genome shotgun (WGS) entry which is preliminary data.</text>
</comment>
<dbReference type="EMBL" id="VOGW01000070">
    <property type="protein sequence ID" value="TWV49280.1"/>
    <property type="molecule type" value="Genomic_DNA"/>
</dbReference>
<sequence>MRATGPGSPAPEEGSGPMTGEEREARAVGLRMYEAFNGRDLAALETILAPDFVSHPLGTAGVGAVADAWSRMFAAHPGIRVTVEDMLVDRDRVAVRSVLRGLSNSVPGGAEPAPTMMEIFRVQHGLIAELWGLSGLGRPAG</sequence>
<dbReference type="AlphaFoldDB" id="A0A5C6JUS1"/>
<proteinExistence type="predicted"/>
<feature type="domain" description="SnoaL-like" evidence="2">
    <location>
        <begin position="31"/>
        <end position="129"/>
    </location>
</feature>
<evidence type="ECO:0000313" key="3">
    <source>
        <dbReference type="EMBL" id="TWV49280.1"/>
    </source>
</evidence>
<name>A0A5C6JUS1_9ACTN</name>
<dbReference type="Gene3D" id="3.10.450.50">
    <property type="match status" value="1"/>
</dbReference>
<dbReference type="InterPro" id="IPR032710">
    <property type="entry name" value="NTF2-like_dom_sf"/>
</dbReference>
<dbReference type="InterPro" id="IPR037401">
    <property type="entry name" value="SnoaL-like"/>
</dbReference>
<dbReference type="Pfam" id="PF12680">
    <property type="entry name" value="SnoaL_2"/>
    <property type="match status" value="1"/>
</dbReference>
<evidence type="ECO:0000256" key="1">
    <source>
        <dbReference type="SAM" id="MobiDB-lite"/>
    </source>
</evidence>
<gene>
    <name evidence="3" type="ORF">FRZ03_12575</name>
</gene>
<organism evidence="3 4">
    <name type="scientific">Streptomyces misionensis</name>
    <dbReference type="NCBI Taxonomy" id="67331"/>
    <lineage>
        <taxon>Bacteria</taxon>
        <taxon>Bacillati</taxon>
        <taxon>Actinomycetota</taxon>
        <taxon>Actinomycetes</taxon>
        <taxon>Kitasatosporales</taxon>
        <taxon>Streptomycetaceae</taxon>
        <taxon>Streptomyces</taxon>
    </lineage>
</organism>
<accession>A0A5C6JUS1</accession>
<feature type="compositionally biased region" description="Low complexity" evidence="1">
    <location>
        <begin position="1"/>
        <end position="16"/>
    </location>
</feature>